<dbReference type="Proteomes" id="UP000612746">
    <property type="component" value="Unassembled WGS sequence"/>
</dbReference>
<reference evidence="2" key="1">
    <citation type="submission" date="2020-12" db="EMBL/GenBank/DDBJ databases">
        <title>Metabolic potential, ecology and presence of endohyphal bacteria is reflected in genomic diversity of Mucoromycotina.</title>
        <authorList>
            <person name="Muszewska A."/>
            <person name="Okrasinska A."/>
            <person name="Steczkiewicz K."/>
            <person name="Drgas O."/>
            <person name="Orlowska M."/>
            <person name="Perlinska-Lenart U."/>
            <person name="Aleksandrzak-Piekarczyk T."/>
            <person name="Szatraj K."/>
            <person name="Zielenkiewicz U."/>
            <person name="Pilsyk S."/>
            <person name="Malc E."/>
            <person name="Mieczkowski P."/>
            <person name="Kruszewska J.S."/>
            <person name="Biernat P."/>
            <person name="Pawlowska J."/>
        </authorList>
    </citation>
    <scope>NUCLEOTIDE SEQUENCE</scope>
    <source>
        <strain evidence="2">WA0000051536</strain>
    </source>
</reference>
<evidence type="ECO:0000256" key="1">
    <source>
        <dbReference type="SAM" id="MobiDB-lite"/>
    </source>
</evidence>
<feature type="region of interest" description="Disordered" evidence="1">
    <location>
        <begin position="585"/>
        <end position="628"/>
    </location>
</feature>
<evidence type="ECO:0000313" key="2">
    <source>
        <dbReference type="EMBL" id="KAG2183881.1"/>
    </source>
</evidence>
<sequence length="733" mass="82260">MATANNVILIDFYRSLNDTIHAGHVLSKPSTYHPDRLQPSIQLVTNEGRNKLNNKNGDGNNHLEAMRTVLSSISCPNVYSVKDRLSSAIEQLIIEIADQESEEVHATITFFVLAKRNDENGYEFYDENEENPSPKLDLRAVLYKVMRSIRTSNIANINFELIRLFPGDVPNNVSEQPQEKLLPNLSVSSINVSISDGTLDQALRARSIKSFDLSNLDITFNGSDTSSSTDSTGAHVLFAHQNEHLDEESWRHSIQLDHVMTVRKHGLGTPTTVPLSPPCSDRSSAFLLCFNRTPDEGYEKAKEQALEVVEVKVEGWSNPLRVDKKASQTNFLFSKEMLVGNSIDSLNDIKPLVNINPNRYDMPPVDFAILPGSHNVKTTEKIERTSRWWLSMADSLSREMISHHEVSPLQNYGEAFKVEKNLNGDILKQIRQELVSPGTVAKFPNGVLDTVFGQLTAAATRGDHGQLFTKQLTNHDVRDLAKKIIAGLDIACKRFANAENGASEIKKYIKDYQGTVLASSKEDIDMKTKDEAGSVDTAWTQINKYQSMTLREKEEAITMDNPMDIKAKGEPLPFSHQLPIGVTAARGRGRDNPRGRGGGTAFNPNFRGKRGGSDKHQSETEPAVRQYPDVRVAKPWLKVRRPDGRQVELSQKRKDEQLGDSTSLLWTYWKAEEQRQFGSDATKSDGMIWVTDKRAQVRKRVRKEFDGRLLDESSSTGRRQVDHIDIVNILPTE</sequence>
<name>A0A8H7Q151_9FUNG</name>
<accession>A0A8H7Q151</accession>
<gene>
    <name evidence="2" type="ORF">INT44_008892</name>
</gene>
<evidence type="ECO:0000313" key="3">
    <source>
        <dbReference type="Proteomes" id="UP000612746"/>
    </source>
</evidence>
<comment type="caution">
    <text evidence="2">The sequence shown here is derived from an EMBL/GenBank/DDBJ whole genome shotgun (WGS) entry which is preliminary data.</text>
</comment>
<proteinExistence type="predicted"/>
<dbReference type="OrthoDB" id="5844105at2759"/>
<organism evidence="2 3">
    <name type="scientific">Umbelopsis vinacea</name>
    <dbReference type="NCBI Taxonomy" id="44442"/>
    <lineage>
        <taxon>Eukaryota</taxon>
        <taxon>Fungi</taxon>
        <taxon>Fungi incertae sedis</taxon>
        <taxon>Mucoromycota</taxon>
        <taxon>Mucoromycotina</taxon>
        <taxon>Umbelopsidomycetes</taxon>
        <taxon>Umbelopsidales</taxon>
        <taxon>Umbelopsidaceae</taxon>
        <taxon>Umbelopsis</taxon>
    </lineage>
</organism>
<dbReference type="AlphaFoldDB" id="A0A8H7Q151"/>
<protein>
    <submittedName>
        <fullName evidence="2">Uncharacterized protein</fullName>
    </submittedName>
</protein>
<keyword evidence="3" id="KW-1185">Reference proteome</keyword>
<dbReference type="EMBL" id="JAEPRA010000006">
    <property type="protein sequence ID" value="KAG2183881.1"/>
    <property type="molecule type" value="Genomic_DNA"/>
</dbReference>